<evidence type="ECO:0000313" key="11">
    <source>
        <dbReference type="EMBL" id="PIW66505.1"/>
    </source>
</evidence>
<evidence type="ECO:0000259" key="10">
    <source>
        <dbReference type="Pfam" id="PF00155"/>
    </source>
</evidence>
<dbReference type="AlphaFoldDB" id="A0A2J0LF68"/>
<comment type="subunit">
    <text evidence="4 9">Homodimer.</text>
</comment>
<dbReference type="HAMAP" id="MF_01023">
    <property type="entry name" value="HisC_aminotrans_2"/>
    <property type="match status" value="1"/>
</dbReference>
<evidence type="ECO:0000256" key="2">
    <source>
        <dbReference type="ARBA" id="ARBA00005011"/>
    </source>
</evidence>
<comment type="caution">
    <text evidence="11">The sequence shown here is derived from an EMBL/GenBank/DDBJ whole genome shotgun (WGS) entry which is preliminary data.</text>
</comment>
<dbReference type="SUPFAM" id="SSF53383">
    <property type="entry name" value="PLP-dependent transferases"/>
    <property type="match status" value="1"/>
</dbReference>
<evidence type="ECO:0000256" key="6">
    <source>
        <dbReference type="ARBA" id="ARBA00022679"/>
    </source>
</evidence>
<evidence type="ECO:0000256" key="7">
    <source>
        <dbReference type="ARBA" id="ARBA00022898"/>
    </source>
</evidence>
<dbReference type="InterPro" id="IPR015421">
    <property type="entry name" value="PyrdxlP-dep_Trfase_major"/>
</dbReference>
<keyword evidence="7 9" id="KW-0663">Pyridoxal phosphate</keyword>
<accession>A0A2J0LF68</accession>
<organism evidence="11 12">
    <name type="scientific">Candidatus Taenaricola geysiri</name>
    <dbReference type="NCBI Taxonomy" id="1974752"/>
    <lineage>
        <taxon>Bacteria</taxon>
        <taxon>Pseudomonadati</taxon>
        <taxon>Candidatus Omnitrophota</taxon>
        <taxon>Candidatus Taenaricola</taxon>
    </lineage>
</organism>
<evidence type="ECO:0000256" key="1">
    <source>
        <dbReference type="ARBA" id="ARBA00001933"/>
    </source>
</evidence>
<gene>
    <name evidence="9" type="primary">hisC</name>
    <name evidence="11" type="ORF">COW11_02960</name>
</gene>
<proteinExistence type="inferred from homology"/>
<dbReference type="GO" id="GO:0004400">
    <property type="term" value="F:histidinol-phosphate transaminase activity"/>
    <property type="evidence" value="ECO:0007669"/>
    <property type="project" value="UniProtKB-UniRule"/>
</dbReference>
<dbReference type="EC" id="2.6.1.9" evidence="9"/>
<comment type="pathway">
    <text evidence="2 9">Amino-acid biosynthesis; L-histidine biosynthesis; L-histidine from 5-phospho-alpha-D-ribose 1-diphosphate: step 7/9.</text>
</comment>
<evidence type="ECO:0000256" key="3">
    <source>
        <dbReference type="ARBA" id="ARBA00007970"/>
    </source>
</evidence>
<sequence>MNTNINNRIYNIIPYKPGKPIEEVKREYGLKEAVKLASNESPFGASKKVLSAITAAAMDINRYPDGGCFYLKSRLADKLGVKSQNLVLTNGSDEALDLIAKVFLRPGKDKIITSSVTFLEYKITAQIFGIKVREVPLVDFKYDLKGMKNAITKNTKAVFIANPNNPTGTYVTKKEFDSFLRAIPRDIIVVYDEAYQEFVDAGDFPKGVDYYRRKNFITLKTFSKIYGLAGLRVGYALTNSEFAAALERVRQPFNVNSIAQAAAMAALDDVKYIKDTKQAVTSGRKFLCRQLEKMGINYIPSVANFMLVDVKKDVFKAMLKQGVIIRPMDMYGLRGIIRVTIGTQSENKKFIDALKRALK</sequence>
<dbReference type="InterPro" id="IPR015424">
    <property type="entry name" value="PyrdxlP-dep_Trfase"/>
</dbReference>
<dbReference type="Gene3D" id="3.40.640.10">
    <property type="entry name" value="Type I PLP-dependent aspartate aminotransferase-like (Major domain)"/>
    <property type="match status" value="1"/>
</dbReference>
<evidence type="ECO:0000256" key="9">
    <source>
        <dbReference type="HAMAP-Rule" id="MF_01023"/>
    </source>
</evidence>
<evidence type="ECO:0000256" key="5">
    <source>
        <dbReference type="ARBA" id="ARBA00022576"/>
    </source>
</evidence>
<dbReference type="UniPathway" id="UPA00031">
    <property type="reaction ID" value="UER00012"/>
</dbReference>
<dbReference type="Gene3D" id="3.90.1150.10">
    <property type="entry name" value="Aspartate Aminotransferase, domain 1"/>
    <property type="match status" value="1"/>
</dbReference>
<dbReference type="NCBIfam" id="TIGR01141">
    <property type="entry name" value="hisC"/>
    <property type="match status" value="1"/>
</dbReference>
<feature type="domain" description="Aminotransferase class I/classII large" evidence="10">
    <location>
        <begin position="32"/>
        <end position="354"/>
    </location>
</feature>
<dbReference type="GO" id="GO:0030170">
    <property type="term" value="F:pyridoxal phosphate binding"/>
    <property type="evidence" value="ECO:0007669"/>
    <property type="project" value="InterPro"/>
</dbReference>
<dbReference type="InterPro" id="IPR004839">
    <property type="entry name" value="Aminotransferase_I/II_large"/>
</dbReference>
<dbReference type="PANTHER" id="PTHR43643:SF3">
    <property type="entry name" value="HISTIDINOL-PHOSPHATE AMINOTRANSFERASE"/>
    <property type="match status" value="1"/>
</dbReference>
<keyword evidence="9" id="KW-0028">Amino-acid biosynthesis</keyword>
<name>A0A2J0LF68_9BACT</name>
<dbReference type="InterPro" id="IPR015422">
    <property type="entry name" value="PyrdxlP-dep_Trfase_small"/>
</dbReference>
<evidence type="ECO:0000256" key="4">
    <source>
        <dbReference type="ARBA" id="ARBA00011738"/>
    </source>
</evidence>
<keyword evidence="5 9" id="KW-0032">Aminotransferase</keyword>
<comment type="similarity">
    <text evidence="3 9">Belongs to the class-II pyridoxal-phosphate-dependent aminotransferase family. Histidinol-phosphate aminotransferase subfamily.</text>
</comment>
<feature type="modified residue" description="N6-(pyridoxal phosphate)lysine" evidence="9">
    <location>
        <position position="224"/>
    </location>
</feature>
<dbReference type="Pfam" id="PF00155">
    <property type="entry name" value="Aminotran_1_2"/>
    <property type="match status" value="1"/>
</dbReference>
<dbReference type="CDD" id="cd00609">
    <property type="entry name" value="AAT_like"/>
    <property type="match status" value="1"/>
</dbReference>
<protein>
    <recommendedName>
        <fullName evidence="9">Histidinol-phosphate aminotransferase</fullName>
        <ecNumber evidence="9">2.6.1.9</ecNumber>
    </recommendedName>
    <alternativeName>
        <fullName evidence="9">Imidazole acetol-phosphate transaminase</fullName>
    </alternativeName>
</protein>
<dbReference type="InterPro" id="IPR050106">
    <property type="entry name" value="HistidinolP_aminotransfase"/>
</dbReference>
<comment type="catalytic activity">
    <reaction evidence="8 9">
        <text>L-histidinol phosphate + 2-oxoglutarate = 3-(imidazol-4-yl)-2-oxopropyl phosphate + L-glutamate</text>
        <dbReference type="Rhea" id="RHEA:23744"/>
        <dbReference type="ChEBI" id="CHEBI:16810"/>
        <dbReference type="ChEBI" id="CHEBI:29985"/>
        <dbReference type="ChEBI" id="CHEBI:57766"/>
        <dbReference type="ChEBI" id="CHEBI:57980"/>
        <dbReference type="EC" id="2.6.1.9"/>
    </reaction>
</comment>
<comment type="cofactor">
    <cofactor evidence="1 9">
        <name>pyridoxal 5'-phosphate</name>
        <dbReference type="ChEBI" id="CHEBI:597326"/>
    </cofactor>
</comment>
<dbReference type="Proteomes" id="UP000231267">
    <property type="component" value="Unassembled WGS sequence"/>
</dbReference>
<dbReference type="PANTHER" id="PTHR43643">
    <property type="entry name" value="HISTIDINOL-PHOSPHATE AMINOTRANSFERASE 2"/>
    <property type="match status" value="1"/>
</dbReference>
<keyword evidence="6 9" id="KW-0808">Transferase</keyword>
<dbReference type="InterPro" id="IPR005861">
    <property type="entry name" value="HisP_aminotrans"/>
</dbReference>
<reference evidence="11 12" key="1">
    <citation type="submission" date="2017-09" db="EMBL/GenBank/DDBJ databases">
        <title>Depth-based differentiation of microbial function through sediment-hosted aquifers and enrichment of novel symbionts in the deep terrestrial subsurface.</title>
        <authorList>
            <person name="Probst A.J."/>
            <person name="Ladd B."/>
            <person name="Jarett J.K."/>
            <person name="Geller-Mcgrath D.E."/>
            <person name="Sieber C.M."/>
            <person name="Emerson J.B."/>
            <person name="Anantharaman K."/>
            <person name="Thomas B.C."/>
            <person name="Malmstrom R."/>
            <person name="Stieglmeier M."/>
            <person name="Klingl A."/>
            <person name="Woyke T."/>
            <person name="Ryan C.M."/>
            <person name="Banfield J.F."/>
        </authorList>
    </citation>
    <scope>NUCLEOTIDE SEQUENCE [LARGE SCALE GENOMIC DNA]</scope>
    <source>
        <strain evidence="11">CG12_big_fil_rev_8_21_14_0_65_43_15</strain>
    </source>
</reference>
<dbReference type="EMBL" id="PFGP01000066">
    <property type="protein sequence ID" value="PIW66505.1"/>
    <property type="molecule type" value="Genomic_DNA"/>
</dbReference>
<evidence type="ECO:0000313" key="12">
    <source>
        <dbReference type="Proteomes" id="UP000231267"/>
    </source>
</evidence>
<evidence type="ECO:0000256" key="8">
    <source>
        <dbReference type="ARBA" id="ARBA00047481"/>
    </source>
</evidence>
<keyword evidence="9" id="KW-0368">Histidine biosynthesis</keyword>
<dbReference type="GO" id="GO:0000105">
    <property type="term" value="P:L-histidine biosynthetic process"/>
    <property type="evidence" value="ECO:0007669"/>
    <property type="project" value="UniProtKB-UniRule"/>
</dbReference>